<keyword evidence="2" id="KW-0472">Membrane</keyword>
<keyword evidence="2" id="KW-1133">Transmembrane helix</keyword>
<accession>A0A7X4WEE0</accession>
<evidence type="ECO:0000313" key="3">
    <source>
        <dbReference type="EMBL" id="NAW67169.1"/>
    </source>
</evidence>
<evidence type="ECO:0000256" key="2">
    <source>
        <dbReference type="SAM" id="Phobius"/>
    </source>
</evidence>
<feature type="region of interest" description="Disordered" evidence="1">
    <location>
        <begin position="468"/>
        <end position="494"/>
    </location>
</feature>
<evidence type="ECO:0000313" key="4">
    <source>
        <dbReference type="Proteomes" id="UP000465712"/>
    </source>
</evidence>
<gene>
    <name evidence="3" type="ORF">CAG72_18400</name>
</gene>
<organism evidence="3 4">
    <name type="scientific">Photobacterium halotolerans</name>
    <dbReference type="NCBI Taxonomy" id="265726"/>
    <lineage>
        <taxon>Bacteria</taxon>
        <taxon>Pseudomonadati</taxon>
        <taxon>Pseudomonadota</taxon>
        <taxon>Gammaproteobacteria</taxon>
        <taxon>Vibrionales</taxon>
        <taxon>Vibrionaceae</taxon>
        <taxon>Photobacterium</taxon>
    </lineage>
</organism>
<dbReference type="EMBL" id="WXWW01000262">
    <property type="protein sequence ID" value="NAW67169.1"/>
    <property type="molecule type" value="Genomic_DNA"/>
</dbReference>
<feature type="transmembrane region" description="Helical" evidence="2">
    <location>
        <begin position="25"/>
        <end position="48"/>
    </location>
</feature>
<comment type="caution">
    <text evidence="3">The sequence shown here is derived from an EMBL/GenBank/DDBJ whole genome shotgun (WGS) entry which is preliminary data.</text>
</comment>
<keyword evidence="2" id="KW-0812">Transmembrane</keyword>
<proteinExistence type="predicted"/>
<dbReference type="InterPro" id="IPR021730">
    <property type="entry name" value="YdbH"/>
</dbReference>
<evidence type="ECO:0000256" key="1">
    <source>
        <dbReference type="SAM" id="MobiDB-lite"/>
    </source>
</evidence>
<dbReference type="Pfam" id="PF11739">
    <property type="entry name" value="YdbH-like"/>
    <property type="match status" value="1"/>
</dbReference>
<dbReference type="RefSeq" id="WP_161446548.1">
    <property type="nucleotide sequence ID" value="NZ_WXWW01000262.1"/>
</dbReference>
<dbReference type="AlphaFoldDB" id="A0A7X4WEE0"/>
<reference evidence="3 4" key="1">
    <citation type="submission" date="2017-05" db="EMBL/GenBank/DDBJ databases">
        <title>High clonality and local adaptation shapes Vibrionaceae linages within an endangered oasis.</title>
        <authorList>
            <person name="Vazquez-Rosas-Landa M."/>
        </authorList>
    </citation>
    <scope>NUCLEOTIDE SEQUENCE [LARGE SCALE GENOMIC DNA]</scope>
    <source>
        <strain evidence="3 4">P46_P4S1P180</strain>
    </source>
</reference>
<sequence length="1123" mass="124274">MPTTEHTNSAQASSSSLLRRIRRGLLWVFIFATCSLVTLAVGVTFWLASEGIQLGSVSGISLSQQGMSVKNLSIKIRDNEFELNNVLLFHRYTAEQHPIIQPRHQDSRTTGWLVQADRLTVVIPPALRRALLENGLIADIVTFDKVKLMTQGALTDGRFMITADLADALLATPLSKTTYQQSLHGISISVSTAPNLQISGAVGRGDIQPPLAAFIKDGYHRDNLRKDDYRKDNHHKNGYPVTFKTLSFALMPAEDGTQPFSVSIDHIAPATAASEQSERDGVHQLSLAVDLLSPQSSLDLRIKTLRWDPAPFLPQDQASASTGFPRLGQITSLLFQVPVKHIEIDSMTIIDYLSQARFIFQRDAENTRFELEGKVQTAKNTLLPVTSYFLASEHKPAVFTVQLTDTDHTSPSGVDLVSCHASWQLTSDMPQSLNCKSDNVTKVLNYFSIQSISLPDPNQQQAVFEAKLTETDQPQKKQLKKRQPEKKDHQPDSLSPVWHYAIEISAPGSIQFRLPRSHQHSGPNDYSVIALNHDGIWKWALSLDQQQAQLRLTNPEQLDIDVERPAAQGQIVINTLTCHVTLTIPTQQTETALPQCLSTNTLTAQAPLLELEPLKISHLQLSQRIDIQSSGNSLKLNLVNTRLSAQTIVLPDYADQKHNRLSQVRIEIPDTAIQLDNLLSSASAPENTSQVWLLDVGEAPATLSAAFSSLRTINADTEPGKHQGSLPVQQFEGNLAIMSGGLRAEKNAQAWKLASNYSTQLALSVNNQALPVIRNQGKLTLNSDALAITGLLSTAQSQPWLDFSFTQEWKSRISRVQIVQKPISFSAKQSLQKHYLAPLPVSADLHNGSISLRADLQYQNALWSGTLDIFTTHLSGHIKDTHFADLNVSLTSLVTDNTIRSRQPMTVHAGWLHFGTLFQDVTASFHFDTDEPLYTLHRATANVLGGQLSTRNVVSRSLTNIDVIPLRIQSLNLKKLMDLFNPENVELTGSLDGLLPIRIVSGNPVIEKGALFSRSPGGVLRYKEEASIDDNVRAGGENSLKVITRILRNYQYDSLAVDIDYSKEGQLNASARFKGRNPHFQNGRPVNINLNIEDDIPALIKTLNTINTSQFERIFVKQLGLEN</sequence>
<dbReference type="Proteomes" id="UP000465712">
    <property type="component" value="Unassembled WGS sequence"/>
</dbReference>
<evidence type="ECO:0008006" key="5">
    <source>
        <dbReference type="Google" id="ProtNLM"/>
    </source>
</evidence>
<name>A0A7X4WEE0_9GAMM</name>
<protein>
    <recommendedName>
        <fullName evidence="5">Dicarboxylate transport domain-containing protein</fullName>
    </recommendedName>
</protein>